<dbReference type="EMBL" id="JAJHUN010000010">
    <property type="protein sequence ID" value="KAJ4147004.1"/>
    <property type="molecule type" value="Genomic_DNA"/>
</dbReference>
<keyword evidence="2" id="KW-1185">Reference proteome</keyword>
<sequence length="230" mass="26059">MPECLLEVRLPSSSSLFCRTGPASTTTVFKVQTKDSCTPLLGQMDSFVTTFPAVPVTPVTRRLFPLGMSMTSPSPIRHYRQPRSRPALRPPLAISPRITIILSSKNTTHAKMSSVATTFAVRQVNAGRLPPGFEKCVNRQGLRLHPQLFRMSCRSMPLRLLAPRLLMRYLIVHARHLSAPCRTPFLRQNSKHYCKSLQVRKFANLSIIFLWSSHIKALFILLRRLLEVNN</sequence>
<name>A0A9W8Q5X0_AKAMU</name>
<organism evidence="1 2">
    <name type="scientific">Akanthomyces muscarius</name>
    <name type="common">Entomopathogenic fungus</name>
    <name type="synonym">Lecanicillium muscarium</name>
    <dbReference type="NCBI Taxonomy" id="2231603"/>
    <lineage>
        <taxon>Eukaryota</taxon>
        <taxon>Fungi</taxon>
        <taxon>Dikarya</taxon>
        <taxon>Ascomycota</taxon>
        <taxon>Pezizomycotina</taxon>
        <taxon>Sordariomycetes</taxon>
        <taxon>Hypocreomycetidae</taxon>
        <taxon>Hypocreales</taxon>
        <taxon>Cordycipitaceae</taxon>
        <taxon>Akanthomyces</taxon>
    </lineage>
</organism>
<dbReference type="KEGG" id="amus:LMH87_001557"/>
<protein>
    <submittedName>
        <fullName evidence="1">Uncharacterized protein</fullName>
    </submittedName>
</protein>
<dbReference type="AlphaFoldDB" id="A0A9W8Q5X0"/>
<dbReference type="GeneID" id="80888716"/>
<dbReference type="RefSeq" id="XP_056049945.1">
    <property type="nucleotide sequence ID" value="XM_056192850.1"/>
</dbReference>
<gene>
    <name evidence="1" type="ORF">LMH87_001557</name>
</gene>
<accession>A0A9W8Q5X0</accession>
<evidence type="ECO:0000313" key="2">
    <source>
        <dbReference type="Proteomes" id="UP001144673"/>
    </source>
</evidence>
<dbReference type="Proteomes" id="UP001144673">
    <property type="component" value="Chromosome 3"/>
</dbReference>
<reference evidence="1" key="1">
    <citation type="journal article" date="2023" name="Access Microbiol">
        <title>De-novo genome assembly for Akanthomyces muscarius, a biocontrol agent of insect agricultural pests.</title>
        <authorList>
            <person name="Erdos Z."/>
            <person name="Studholme D.J."/>
            <person name="Raymond B."/>
            <person name="Sharma M."/>
        </authorList>
    </citation>
    <scope>NUCLEOTIDE SEQUENCE</scope>
    <source>
        <strain evidence="1">Ve6</strain>
    </source>
</reference>
<proteinExistence type="predicted"/>
<comment type="caution">
    <text evidence="1">The sequence shown here is derived from an EMBL/GenBank/DDBJ whole genome shotgun (WGS) entry which is preliminary data.</text>
</comment>
<evidence type="ECO:0000313" key="1">
    <source>
        <dbReference type="EMBL" id="KAJ4147004.1"/>
    </source>
</evidence>